<accession>A0A4Y6U9E6</accession>
<protein>
    <submittedName>
        <fullName evidence="1">Uncharacterized protein</fullName>
    </submittedName>
</protein>
<name>A0A4Y6U9E6_9PROT</name>
<dbReference type="RefSeq" id="WP_141442840.1">
    <property type="nucleotide sequence ID" value="NZ_CP038231.1"/>
</dbReference>
<dbReference type="KEGG" id="swf:E3E12_02050"/>
<organism evidence="1 2">
    <name type="scientific">Formicincola oecophyllae</name>
    <dbReference type="NCBI Taxonomy" id="2558361"/>
    <lineage>
        <taxon>Bacteria</taxon>
        <taxon>Pseudomonadati</taxon>
        <taxon>Pseudomonadota</taxon>
        <taxon>Alphaproteobacteria</taxon>
        <taxon>Acetobacterales</taxon>
        <taxon>Acetobacteraceae</taxon>
        <taxon>Formicincola</taxon>
    </lineage>
</organism>
<sequence>MTMPHLSSQIDGPSKVPGGPLLLLLAFLVPAVLQPAHAAGEIMPLQVPHLQTVLEAQQGHWMTFRLLDKSTPNKPPHERALLMCMAGSADPSLASTTLMLQFDHRHLEVRVANGNWALLPPLHGKDEGEEKAPTGTLTVQAGPYSQSWPAKVGDDHIVVAQPAANGAPALLKALSQAPVATIHITMQSESAQPLSESSSVPLNGAAQAMTAFRGCARHMGWGGF</sequence>
<dbReference type="AlphaFoldDB" id="A0A4Y6U9E6"/>
<proteinExistence type="predicted"/>
<evidence type="ECO:0000313" key="1">
    <source>
        <dbReference type="EMBL" id="QDH13178.1"/>
    </source>
</evidence>
<evidence type="ECO:0000313" key="2">
    <source>
        <dbReference type="Proteomes" id="UP000318709"/>
    </source>
</evidence>
<gene>
    <name evidence="1" type="ORF">E3E12_02050</name>
</gene>
<dbReference type="Proteomes" id="UP000318709">
    <property type="component" value="Chromosome"/>
</dbReference>
<dbReference type="OrthoDB" id="7278181at2"/>
<reference evidence="1 2" key="1">
    <citation type="submission" date="2019-03" db="EMBL/GenBank/DDBJ databases">
        <title>The complete genome sequence of Swingsia_sp. F3b2 LMG30590(T).</title>
        <authorList>
            <person name="Chua K.-O."/>
            <person name="Chan K.-G."/>
            <person name="See-Too W.-S."/>
        </authorList>
    </citation>
    <scope>NUCLEOTIDE SEQUENCE [LARGE SCALE GENOMIC DNA]</scope>
    <source>
        <strain evidence="1 2">F3b2</strain>
    </source>
</reference>
<dbReference type="EMBL" id="CP038231">
    <property type="protein sequence ID" value="QDH13178.1"/>
    <property type="molecule type" value="Genomic_DNA"/>
</dbReference>
<keyword evidence="2" id="KW-1185">Reference proteome</keyword>